<accession>A0A9D1LH50</accession>
<dbReference type="AlphaFoldDB" id="A0A9D1LH50"/>
<dbReference type="InterPro" id="IPR046111">
    <property type="entry name" value="DUF6048"/>
</dbReference>
<organism evidence="2 3">
    <name type="scientific">Candidatus Limisoma intestinavium</name>
    <dbReference type="NCBI Taxonomy" id="2840856"/>
    <lineage>
        <taxon>Bacteria</taxon>
        <taxon>Pseudomonadati</taxon>
        <taxon>Bacteroidota</taxon>
        <taxon>Bacteroidia</taxon>
        <taxon>Bacteroidales</taxon>
        <taxon>Candidatus Limisoma</taxon>
    </lineage>
</organism>
<protein>
    <submittedName>
        <fullName evidence="2">Uncharacterized protein</fullName>
    </submittedName>
</protein>
<name>A0A9D1LH50_9BACT</name>
<dbReference type="Pfam" id="PF19515">
    <property type="entry name" value="DUF6048"/>
    <property type="match status" value="1"/>
</dbReference>
<reference evidence="2" key="1">
    <citation type="submission" date="2020-10" db="EMBL/GenBank/DDBJ databases">
        <authorList>
            <person name="Gilroy R."/>
        </authorList>
    </citation>
    <scope>NUCLEOTIDE SEQUENCE</scope>
    <source>
        <strain evidence="2">17073</strain>
    </source>
</reference>
<dbReference type="EMBL" id="DVMS01000192">
    <property type="protein sequence ID" value="HIU39355.1"/>
    <property type="molecule type" value="Genomic_DNA"/>
</dbReference>
<proteinExistence type="predicted"/>
<comment type="caution">
    <text evidence="2">The sequence shown here is derived from an EMBL/GenBank/DDBJ whole genome shotgun (WGS) entry which is preliminary data.</text>
</comment>
<evidence type="ECO:0000313" key="2">
    <source>
        <dbReference type="EMBL" id="HIU39355.1"/>
    </source>
</evidence>
<evidence type="ECO:0000313" key="3">
    <source>
        <dbReference type="Proteomes" id="UP000824076"/>
    </source>
</evidence>
<dbReference type="Proteomes" id="UP000824076">
    <property type="component" value="Unassembled WGS sequence"/>
</dbReference>
<feature type="region of interest" description="Disordered" evidence="1">
    <location>
        <begin position="278"/>
        <end position="321"/>
    </location>
</feature>
<evidence type="ECO:0000256" key="1">
    <source>
        <dbReference type="SAM" id="MobiDB-lite"/>
    </source>
</evidence>
<gene>
    <name evidence="2" type="ORF">IAD18_06800</name>
</gene>
<reference evidence="2" key="2">
    <citation type="journal article" date="2021" name="PeerJ">
        <title>Extensive microbial diversity within the chicken gut microbiome revealed by metagenomics and culture.</title>
        <authorList>
            <person name="Gilroy R."/>
            <person name="Ravi A."/>
            <person name="Getino M."/>
            <person name="Pursley I."/>
            <person name="Horton D.L."/>
            <person name="Alikhan N.F."/>
            <person name="Baker D."/>
            <person name="Gharbi K."/>
            <person name="Hall N."/>
            <person name="Watson M."/>
            <person name="Adriaenssens E.M."/>
            <person name="Foster-Nyarko E."/>
            <person name="Jarju S."/>
            <person name="Secka A."/>
            <person name="Antonio M."/>
            <person name="Oren A."/>
            <person name="Chaudhuri R.R."/>
            <person name="La Ragione R."/>
            <person name="Hildebrand F."/>
            <person name="Pallen M.J."/>
        </authorList>
    </citation>
    <scope>NUCLEOTIDE SEQUENCE</scope>
    <source>
        <strain evidence="2">17073</strain>
    </source>
</reference>
<sequence length="321" mass="36238">MKSLASTSLFAAIGIFLLIDMVSAQRRVTPINSADELKIINDKELQEIKRQNEAKFMRTDSLTLDSLRRDSIEKAKNTVYRPTLMSATAGINFWDPLMRAFGQTYGGGDIWFAINLKNRFIPIVELGVGQANSTPDGGNFTYKNKLAFYGKIGMNYNFMATKDPKYQLYAGIRFAGTSFHYDITDITVDNGYWHDSPSHFEIVDQHSSAIWGEFVLGIQVEIVKNFSLGWAVRYNFPFSIKDTPNSRPWYIPGYGTRDNPLNISLSASYTLPFHKEEPRDANALSQPPEIHIQPQDSDSIVVPERPQRVVTPQPAELPDSL</sequence>